<dbReference type="Pfam" id="PF00150">
    <property type="entry name" value="Cellulase"/>
    <property type="match status" value="1"/>
</dbReference>
<evidence type="ECO:0000256" key="2">
    <source>
        <dbReference type="ARBA" id="ARBA00023295"/>
    </source>
</evidence>
<dbReference type="InterPro" id="IPR000772">
    <property type="entry name" value="Ricin_B_lectin"/>
</dbReference>
<dbReference type="CDD" id="cd00161">
    <property type="entry name" value="beta-trefoil_Ricin-like"/>
    <property type="match status" value="2"/>
</dbReference>
<dbReference type="InterPro" id="IPR001547">
    <property type="entry name" value="Glyco_hydro_5"/>
</dbReference>
<dbReference type="InterPro" id="IPR035992">
    <property type="entry name" value="Ricin_B-like_lectins"/>
</dbReference>
<name>A0ABS1LJ67_9MICO</name>
<sequence>MRILRTLRAPSRRPSTRRPLRRILSMLAACALLPAVALATATPAAADTSQFRGANWAVLGDNFSTGPLVIDGLDGSDSYATVQAKANAIYDDMESLLGINTVRLPVNTHTVGTDWWNRYRGAIDAATGRGFKVILAYWEDGAASGGRVTDYAAWNGMWSTVISQYGGNSSVYFEPMNEPHGYTSAEWRDVAATWLGDHSSAPDNRVLIGGTGYSQDLRDLCTDSRFDGTLFSYHHYAFFYGEKTYQQWYDHATTRLGACADRAVITEFGAAMHDGRDYGDPNSTDNFVRHIRAVTDVMRDNSMGGTYWPAIGGKPGSIGYDGYSMFSLSGSGTNLSLTVRNGSGANRLRWGWGDAVDPDGGSPGTVAIVGEGSGKCADVVSGSTSAGAEIIQYTCHGGANQQWVLNDLGNGYHQIVNQGSRLCLDVDGASTANGAQAIQWTCNGGTNQQWEVRDAGGGVVELVARHSGKCLDVLGQSTANSARLDQYSCWGGANQHWTL</sequence>
<accession>A0ABS1LJ67</accession>
<dbReference type="EMBL" id="JABBYC010000010">
    <property type="protein sequence ID" value="MBL0886266.1"/>
    <property type="molecule type" value="Genomic_DNA"/>
</dbReference>
<dbReference type="Gene3D" id="2.80.10.50">
    <property type="match status" value="3"/>
</dbReference>
<reference evidence="6 7" key="1">
    <citation type="journal article" date="2021" name="Arch. Microbiol.">
        <title>Myceligenerans indicum sp. nov., an actinobacterium isolated from mangrove sediment of Sundarbans, India.</title>
        <authorList>
            <person name="Asha K."/>
            <person name="Bhadury P."/>
        </authorList>
    </citation>
    <scope>NUCLEOTIDE SEQUENCE [LARGE SCALE GENOMIC DNA]</scope>
    <source>
        <strain evidence="6 7">I2</strain>
    </source>
</reference>
<dbReference type="SUPFAM" id="SSF51445">
    <property type="entry name" value="(Trans)glycosidases"/>
    <property type="match status" value="1"/>
</dbReference>
<dbReference type="InterPro" id="IPR017853">
    <property type="entry name" value="GH"/>
</dbReference>
<dbReference type="Proteomes" id="UP000675409">
    <property type="component" value="Unassembled WGS sequence"/>
</dbReference>
<protein>
    <submittedName>
        <fullName evidence="6">Cellulase family glycosylhydrolase</fullName>
    </submittedName>
</protein>
<feature type="signal peptide" evidence="4">
    <location>
        <begin position="1"/>
        <end position="39"/>
    </location>
</feature>
<dbReference type="PANTHER" id="PTHR34142:SF1">
    <property type="entry name" value="GLYCOSIDE HYDROLASE FAMILY 5 DOMAIN-CONTAINING PROTEIN"/>
    <property type="match status" value="1"/>
</dbReference>
<keyword evidence="7" id="KW-1185">Reference proteome</keyword>
<organism evidence="6 7">
    <name type="scientific">Myceligenerans indicum</name>
    <dbReference type="NCBI Taxonomy" id="2593663"/>
    <lineage>
        <taxon>Bacteria</taxon>
        <taxon>Bacillati</taxon>
        <taxon>Actinomycetota</taxon>
        <taxon>Actinomycetes</taxon>
        <taxon>Micrococcales</taxon>
        <taxon>Promicromonosporaceae</taxon>
        <taxon>Myceligenerans</taxon>
    </lineage>
</organism>
<dbReference type="PANTHER" id="PTHR34142">
    <property type="entry name" value="ENDO-BETA-1,4-GLUCANASE A"/>
    <property type="match status" value="1"/>
</dbReference>
<dbReference type="PROSITE" id="PS50231">
    <property type="entry name" value="RICIN_B_LECTIN"/>
    <property type="match status" value="1"/>
</dbReference>
<keyword evidence="2 3" id="KW-0326">Glycosidase</keyword>
<evidence type="ECO:0000259" key="5">
    <source>
        <dbReference type="SMART" id="SM00458"/>
    </source>
</evidence>
<evidence type="ECO:0000313" key="7">
    <source>
        <dbReference type="Proteomes" id="UP000675409"/>
    </source>
</evidence>
<dbReference type="Pfam" id="PF00652">
    <property type="entry name" value="Ricin_B_lectin"/>
    <property type="match status" value="1"/>
</dbReference>
<evidence type="ECO:0000256" key="3">
    <source>
        <dbReference type="RuleBase" id="RU361153"/>
    </source>
</evidence>
<proteinExistence type="inferred from homology"/>
<evidence type="ECO:0000256" key="4">
    <source>
        <dbReference type="SAM" id="SignalP"/>
    </source>
</evidence>
<comment type="similarity">
    <text evidence="3">Belongs to the glycosyl hydrolase 5 (cellulase A) family.</text>
</comment>
<evidence type="ECO:0000313" key="6">
    <source>
        <dbReference type="EMBL" id="MBL0886266.1"/>
    </source>
</evidence>
<keyword evidence="4" id="KW-0732">Signal</keyword>
<gene>
    <name evidence="6" type="ORF">HGK34_08285</name>
</gene>
<evidence type="ECO:0000256" key="1">
    <source>
        <dbReference type="ARBA" id="ARBA00022801"/>
    </source>
</evidence>
<feature type="chain" id="PRO_5046737733" evidence="4">
    <location>
        <begin position="40"/>
        <end position="499"/>
    </location>
</feature>
<dbReference type="SMART" id="SM00458">
    <property type="entry name" value="RICIN"/>
    <property type="match status" value="1"/>
</dbReference>
<keyword evidence="1 3" id="KW-0378">Hydrolase</keyword>
<dbReference type="Gene3D" id="3.20.20.80">
    <property type="entry name" value="Glycosidases"/>
    <property type="match status" value="1"/>
</dbReference>
<feature type="domain" description="Ricin B lectin" evidence="5">
    <location>
        <begin position="363"/>
        <end position="499"/>
    </location>
</feature>
<dbReference type="SUPFAM" id="SSF50370">
    <property type="entry name" value="Ricin B-like lectins"/>
    <property type="match status" value="1"/>
</dbReference>
<comment type="caution">
    <text evidence="6">The sequence shown here is derived from an EMBL/GenBank/DDBJ whole genome shotgun (WGS) entry which is preliminary data.</text>
</comment>